<proteinExistence type="predicted"/>
<sequence length="142" mass="15676">MRSFIRPRLMRTTIWVVLGAWLFSFAASMANACLLEAEGVHEHRQHMENAAHRHVEDEHGANSDHHDADSSKAACLKVCDGAKQSPVQKPLTLTFDLVGAPASSFEPWSAIPAMDPIVDVYSIRSLPPPTPPPRLLFTRLAL</sequence>
<reference evidence="1 2" key="1">
    <citation type="journal article" date="2007" name="Int. J. Syst. Evol. Microbiol.">
        <title>Description of Pelomonas aquatica sp. nov. and Pelomonas puraquae sp. nov., isolated from industrial and haemodialysis water.</title>
        <authorList>
            <person name="Gomila M."/>
            <person name="Bowien B."/>
            <person name="Falsen E."/>
            <person name="Moore E.R."/>
            <person name="Lalucat J."/>
        </authorList>
    </citation>
    <scope>NUCLEOTIDE SEQUENCE [LARGE SCALE GENOMIC DNA]</scope>
    <source>
        <strain evidence="1 2">CCUG 52769</strain>
    </source>
</reference>
<evidence type="ECO:0000313" key="1">
    <source>
        <dbReference type="EMBL" id="OWQ99907.1"/>
    </source>
</evidence>
<organism evidence="1 2">
    <name type="scientific">Roseateles puraquae</name>
    <dbReference type="NCBI Taxonomy" id="431059"/>
    <lineage>
        <taxon>Bacteria</taxon>
        <taxon>Pseudomonadati</taxon>
        <taxon>Pseudomonadota</taxon>
        <taxon>Betaproteobacteria</taxon>
        <taxon>Burkholderiales</taxon>
        <taxon>Sphaerotilaceae</taxon>
        <taxon>Roseateles</taxon>
    </lineage>
</organism>
<name>A0A254MZR9_9BURK</name>
<dbReference type="AlphaFoldDB" id="A0A254MZR9"/>
<keyword evidence="2" id="KW-1185">Reference proteome</keyword>
<dbReference type="EMBL" id="NISI01000019">
    <property type="protein sequence ID" value="OWQ99907.1"/>
    <property type="molecule type" value="Genomic_DNA"/>
</dbReference>
<accession>A0A254MZR9</accession>
<evidence type="ECO:0000313" key="2">
    <source>
        <dbReference type="Proteomes" id="UP000197446"/>
    </source>
</evidence>
<dbReference type="Proteomes" id="UP000197446">
    <property type="component" value="Unassembled WGS sequence"/>
</dbReference>
<gene>
    <name evidence="1" type="ORF">CDO81_25765</name>
</gene>
<protein>
    <submittedName>
        <fullName evidence="1">Uncharacterized protein</fullName>
    </submittedName>
</protein>
<comment type="caution">
    <text evidence="1">The sequence shown here is derived from an EMBL/GenBank/DDBJ whole genome shotgun (WGS) entry which is preliminary data.</text>
</comment>